<dbReference type="EMBL" id="CM042033">
    <property type="protein sequence ID" value="KAI3774212.1"/>
    <property type="molecule type" value="Genomic_DNA"/>
</dbReference>
<reference evidence="1 2" key="2">
    <citation type="journal article" date="2022" name="Mol. Ecol. Resour.">
        <title>The genomes of chicory, endive, great burdock and yacon provide insights into Asteraceae paleo-polyploidization history and plant inulin production.</title>
        <authorList>
            <person name="Fan W."/>
            <person name="Wang S."/>
            <person name="Wang H."/>
            <person name="Wang A."/>
            <person name="Jiang F."/>
            <person name="Liu H."/>
            <person name="Zhao H."/>
            <person name="Xu D."/>
            <person name="Zhang Y."/>
        </authorList>
    </citation>
    <scope>NUCLEOTIDE SEQUENCE [LARGE SCALE GENOMIC DNA]</scope>
    <source>
        <strain evidence="2">cv. Yunnan</strain>
        <tissue evidence="1">Leaves</tissue>
    </source>
</reference>
<dbReference type="Proteomes" id="UP001056120">
    <property type="component" value="Linkage Group LG16"/>
</dbReference>
<gene>
    <name evidence="1" type="ORF">L1987_48757</name>
</gene>
<organism evidence="1 2">
    <name type="scientific">Smallanthus sonchifolius</name>
    <dbReference type="NCBI Taxonomy" id="185202"/>
    <lineage>
        <taxon>Eukaryota</taxon>
        <taxon>Viridiplantae</taxon>
        <taxon>Streptophyta</taxon>
        <taxon>Embryophyta</taxon>
        <taxon>Tracheophyta</taxon>
        <taxon>Spermatophyta</taxon>
        <taxon>Magnoliopsida</taxon>
        <taxon>eudicotyledons</taxon>
        <taxon>Gunneridae</taxon>
        <taxon>Pentapetalae</taxon>
        <taxon>asterids</taxon>
        <taxon>campanulids</taxon>
        <taxon>Asterales</taxon>
        <taxon>Asteraceae</taxon>
        <taxon>Asteroideae</taxon>
        <taxon>Heliantheae alliance</taxon>
        <taxon>Millerieae</taxon>
        <taxon>Smallanthus</taxon>
    </lineage>
</organism>
<keyword evidence="2" id="KW-1185">Reference proteome</keyword>
<proteinExistence type="predicted"/>
<sequence>MGPAVLRMLRRLKVCTTILHSNGAIRLKDDTYSKDVNGSPISFLLGGGTVPAGVAAVVFKEEEKEESNDINSL</sequence>
<reference evidence="2" key="1">
    <citation type="journal article" date="2022" name="Mol. Ecol. Resour.">
        <title>The genomes of chicory, endive, great burdock and yacon provide insights into Asteraceae palaeo-polyploidization history and plant inulin production.</title>
        <authorList>
            <person name="Fan W."/>
            <person name="Wang S."/>
            <person name="Wang H."/>
            <person name="Wang A."/>
            <person name="Jiang F."/>
            <person name="Liu H."/>
            <person name="Zhao H."/>
            <person name="Xu D."/>
            <person name="Zhang Y."/>
        </authorList>
    </citation>
    <scope>NUCLEOTIDE SEQUENCE [LARGE SCALE GENOMIC DNA]</scope>
    <source>
        <strain evidence="2">cv. Yunnan</strain>
    </source>
</reference>
<comment type="caution">
    <text evidence="1">The sequence shown here is derived from an EMBL/GenBank/DDBJ whole genome shotgun (WGS) entry which is preliminary data.</text>
</comment>
<name>A0ACB9FSM5_9ASTR</name>
<accession>A0ACB9FSM5</accession>
<evidence type="ECO:0000313" key="2">
    <source>
        <dbReference type="Proteomes" id="UP001056120"/>
    </source>
</evidence>
<protein>
    <submittedName>
        <fullName evidence="1">Uncharacterized protein</fullName>
    </submittedName>
</protein>
<evidence type="ECO:0000313" key="1">
    <source>
        <dbReference type="EMBL" id="KAI3774212.1"/>
    </source>
</evidence>